<keyword evidence="3" id="KW-1185">Reference proteome</keyword>
<name>H8GXE2_DEIGI</name>
<dbReference type="HOGENOM" id="CLU_3042623_0_0_0"/>
<dbReference type="Proteomes" id="UP000007575">
    <property type="component" value="Chromosome"/>
</dbReference>
<reference evidence="2 3" key="1">
    <citation type="journal article" date="2012" name="PLoS ONE">
        <title>Genome sequence and transcriptome analysis of the radioresistant bacterium Deinococcus gobiensis: insights into the extreme environmental adaptations.</title>
        <authorList>
            <person name="Yuan M."/>
            <person name="Chen M."/>
            <person name="Zhang W."/>
            <person name="Lu W."/>
            <person name="Wang J."/>
            <person name="Yang M."/>
            <person name="Zhao P."/>
            <person name="Tang R."/>
            <person name="Li X."/>
            <person name="Hao Y."/>
            <person name="Zhou Z."/>
            <person name="Zhan Y."/>
            <person name="Yu H."/>
            <person name="Teng C."/>
            <person name="Yan Y."/>
            <person name="Ping S."/>
            <person name="Wang Y."/>
            <person name="Lin M."/>
        </authorList>
    </citation>
    <scope>NUCLEOTIDE SEQUENCE [LARGE SCALE GENOMIC DNA]</scope>
    <source>
        <strain evidence="2 3">I-0</strain>
    </source>
</reference>
<evidence type="ECO:0000313" key="2">
    <source>
        <dbReference type="EMBL" id="AFD25871.1"/>
    </source>
</evidence>
<keyword evidence="1" id="KW-0812">Transmembrane</keyword>
<protein>
    <submittedName>
        <fullName evidence="2">Uncharacterized protein</fullName>
    </submittedName>
</protein>
<keyword evidence="1" id="KW-0472">Membrane</keyword>
<dbReference type="AlphaFoldDB" id="H8GXE2"/>
<sequence>MLGGDAGLSRVPGILSLVAFAASAVLGLIGLGRAVGVAALVLGGLVAALLFGWL</sequence>
<gene>
    <name evidence="2" type="ordered locus">DGo_CA1944</name>
</gene>
<dbReference type="KEGG" id="dgo:DGo_CA1944"/>
<keyword evidence="1" id="KW-1133">Transmembrane helix</keyword>
<evidence type="ECO:0000313" key="3">
    <source>
        <dbReference type="Proteomes" id="UP000007575"/>
    </source>
</evidence>
<accession>H8GXE2</accession>
<feature type="transmembrane region" description="Helical" evidence="1">
    <location>
        <begin position="12"/>
        <end position="29"/>
    </location>
</feature>
<dbReference type="PATRIC" id="fig|745776.4.peg.1998"/>
<organism evidence="2 3">
    <name type="scientific">Deinococcus gobiensis (strain DSM 21396 / JCM 16679 / CGMCC 1.7299 / I-0)</name>
    <dbReference type="NCBI Taxonomy" id="745776"/>
    <lineage>
        <taxon>Bacteria</taxon>
        <taxon>Thermotogati</taxon>
        <taxon>Deinococcota</taxon>
        <taxon>Deinococci</taxon>
        <taxon>Deinococcales</taxon>
        <taxon>Deinococcaceae</taxon>
        <taxon>Deinococcus</taxon>
    </lineage>
</organism>
<feature type="transmembrane region" description="Helical" evidence="1">
    <location>
        <begin position="35"/>
        <end position="53"/>
    </location>
</feature>
<evidence type="ECO:0000256" key="1">
    <source>
        <dbReference type="SAM" id="Phobius"/>
    </source>
</evidence>
<dbReference type="EMBL" id="CP002191">
    <property type="protein sequence ID" value="AFD25871.1"/>
    <property type="molecule type" value="Genomic_DNA"/>
</dbReference>
<proteinExistence type="predicted"/>